<reference evidence="9" key="1">
    <citation type="journal article" date="2019" name="Int. J. Syst. Evol. Microbiol.">
        <title>The Global Catalogue of Microorganisms (GCM) 10K type strain sequencing project: providing services to taxonomists for standard genome sequencing and annotation.</title>
        <authorList>
            <consortium name="The Broad Institute Genomics Platform"/>
            <consortium name="The Broad Institute Genome Sequencing Center for Infectious Disease"/>
            <person name="Wu L."/>
            <person name="Ma J."/>
        </authorList>
    </citation>
    <scope>NUCLEOTIDE SEQUENCE [LARGE SCALE GENOMIC DNA]</scope>
    <source>
        <strain evidence="9">JCM 18302</strain>
    </source>
</reference>
<dbReference type="EC" id="3.1.-.-" evidence="6"/>
<evidence type="ECO:0000256" key="5">
    <source>
        <dbReference type="ARBA" id="ARBA00022842"/>
    </source>
</evidence>
<dbReference type="RefSeq" id="WP_345605209.1">
    <property type="nucleotide sequence ID" value="NZ_BAABJO010000008.1"/>
</dbReference>
<evidence type="ECO:0000313" key="8">
    <source>
        <dbReference type="EMBL" id="GAA5119698.1"/>
    </source>
</evidence>
<dbReference type="Gene3D" id="3.40.50.1010">
    <property type="entry name" value="5'-nuclease"/>
    <property type="match status" value="1"/>
</dbReference>
<dbReference type="InterPro" id="IPR022907">
    <property type="entry name" value="VapC_family"/>
</dbReference>
<comment type="cofactor">
    <cofactor evidence="6">
        <name>Mg(2+)</name>
        <dbReference type="ChEBI" id="CHEBI:18420"/>
    </cofactor>
</comment>
<keyword evidence="3 6" id="KW-0479">Metal-binding</keyword>
<keyword evidence="9" id="KW-1185">Reference proteome</keyword>
<evidence type="ECO:0000256" key="4">
    <source>
        <dbReference type="ARBA" id="ARBA00022801"/>
    </source>
</evidence>
<evidence type="ECO:0000313" key="9">
    <source>
        <dbReference type="Proteomes" id="UP001500804"/>
    </source>
</evidence>
<protein>
    <recommendedName>
        <fullName evidence="6">Ribonuclease VapC</fullName>
        <shortName evidence="6">RNase VapC</shortName>
        <ecNumber evidence="6">3.1.-.-</ecNumber>
    </recommendedName>
    <alternativeName>
        <fullName evidence="6">Toxin VapC</fullName>
    </alternativeName>
</protein>
<comment type="similarity">
    <text evidence="6">Belongs to the PINc/VapC protein family.</text>
</comment>
<name>A0ABP9NHI7_9PSEU</name>
<sequence length="146" mass="15641">MLRYVDTSALVRCYFPDEPDHEELRALLLEAVEPVVTSELTRLEVASAVHAAHRAGRLRDPAELLDVVDTDCGEDGPIALLRLQPEVVFGLAADLVAKHPLRSLDALHLAVARSTAAELAAGEPVVLVTRDHRQAAAAAALGMPVE</sequence>
<proteinExistence type="inferred from homology"/>
<dbReference type="CDD" id="cd09874">
    <property type="entry name" value="PIN_MT3492-like"/>
    <property type="match status" value="1"/>
</dbReference>
<dbReference type="SUPFAM" id="SSF88723">
    <property type="entry name" value="PIN domain-like"/>
    <property type="match status" value="1"/>
</dbReference>
<comment type="caution">
    <text evidence="8">The sequence shown here is derived from an EMBL/GenBank/DDBJ whole genome shotgun (WGS) entry which is preliminary data.</text>
</comment>
<evidence type="ECO:0000256" key="3">
    <source>
        <dbReference type="ARBA" id="ARBA00022723"/>
    </source>
</evidence>
<evidence type="ECO:0000256" key="6">
    <source>
        <dbReference type="HAMAP-Rule" id="MF_00265"/>
    </source>
</evidence>
<evidence type="ECO:0000256" key="1">
    <source>
        <dbReference type="ARBA" id="ARBA00022649"/>
    </source>
</evidence>
<organism evidence="8 9">
    <name type="scientific">Pseudonocardia adelaidensis</name>
    <dbReference type="NCBI Taxonomy" id="648754"/>
    <lineage>
        <taxon>Bacteria</taxon>
        <taxon>Bacillati</taxon>
        <taxon>Actinomycetota</taxon>
        <taxon>Actinomycetes</taxon>
        <taxon>Pseudonocardiales</taxon>
        <taxon>Pseudonocardiaceae</taxon>
        <taxon>Pseudonocardia</taxon>
    </lineage>
</organism>
<dbReference type="HAMAP" id="MF_00265">
    <property type="entry name" value="VapC_Nob1"/>
    <property type="match status" value="1"/>
</dbReference>
<dbReference type="EMBL" id="BAABJO010000008">
    <property type="protein sequence ID" value="GAA5119698.1"/>
    <property type="molecule type" value="Genomic_DNA"/>
</dbReference>
<accession>A0ABP9NHI7</accession>
<feature type="binding site" evidence="6">
    <location>
        <position position="105"/>
    </location>
    <ligand>
        <name>Mg(2+)</name>
        <dbReference type="ChEBI" id="CHEBI:18420"/>
    </ligand>
</feature>
<gene>
    <name evidence="6" type="primary">vapC</name>
    <name evidence="8" type="ORF">GCM10023320_25870</name>
</gene>
<keyword evidence="6" id="KW-0800">Toxin</keyword>
<feature type="domain" description="PIN" evidence="7">
    <location>
        <begin position="4"/>
        <end position="138"/>
    </location>
</feature>
<keyword evidence="1 6" id="KW-1277">Toxin-antitoxin system</keyword>
<dbReference type="Proteomes" id="UP001500804">
    <property type="component" value="Unassembled WGS sequence"/>
</dbReference>
<keyword evidence="2 6" id="KW-0540">Nuclease</keyword>
<feature type="binding site" evidence="6">
    <location>
        <position position="6"/>
    </location>
    <ligand>
        <name>Mg(2+)</name>
        <dbReference type="ChEBI" id="CHEBI:18420"/>
    </ligand>
</feature>
<evidence type="ECO:0000259" key="7">
    <source>
        <dbReference type="Pfam" id="PF01850"/>
    </source>
</evidence>
<comment type="function">
    <text evidence="6">Toxic component of a toxin-antitoxin (TA) system. An RNase.</text>
</comment>
<evidence type="ECO:0000256" key="2">
    <source>
        <dbReference type="ARBA" id="ARBA00022722"/>
    </source>
</evidence>
<keyword evidence="5 6" id="KW-0460">Magnesium</keyword>
<keyword evidence="4 6" id="KW-0378">Hydrolase</keyword>
<dbReference type="InterPro" id="IPR029060">
    <property type="entry name" value="PIN-like_dom_sf"/>
</dbReference>
<dbReference type="InterPro" id="IPR002716">
    <property type="entry name" value="PIN_dom"/>
</dbReference>
<dbReference type="Pfam" id="PF01850">
    <property type="entry name" value="PIN"/>
    <property type="match status" value="1"/>
</dbReference>